<dbReference type="EMBL" id="KN124398">
    <property type="protein sequence ID" value="KFO21313.1"/>
    <property type="molecule type" value="Genomic_DNA"/>
</dbReference>
<name>A0A091CTN6_FUKDA</name>
<sequence>MTFMVLLVIGLCSLMVSSLTSVRSVKGDTSVKFNHTESANKTYTHFREEKRDSASGPLGSTLEEFFRLQCDEFQIVSSSQGDTILTLDFLSDRAAQAAPLPPPSVVENVHTQVRARTGFH</sequence>
<organism evidence="2 3">
    <name type="scientific">Fukomys damarensis</name>
    <name type="common">Damaraland mole rat</name>
    <name type="synonym">Cryptomys damarensis</name>
    <dbReference type="NCBI Taxonomy" id="885580"/>
    <lineage>
        <taxon>Eukaryota</taxon>
        <taxon>Metazoa</taxon>
        <taxon>Chordata</taxon>
        <taxon>Craniata</taxon>
        <taxon>Vertebrata</taxon>
        <taxon>Euteleostomi</taxon>
        <taxon>Mammalia</taxon>
        <taxon>Eutheria</taxon>
        <taxon>Euarchontoglires</taxon>
        <taxon>Glires</taxon>
        <taxon>Rodentia</taxon>
        <taxon>Hystricomorpha</taxon>
        <taxon>Bathyergidae</taxon>
        <taxon>Fukomys</taxon>
    </lineage>
</organism>
<keyword evidence="3" id="KW-1185">Reference proteome</keyword>
<dbReference type="AlphaFoldDB" id="A0A091CTN6"/>
<dbReference type="Proteomes" id="UP000028990">
    <property type="component" value="Unassembled WGS sequence"/>
</dbReference>
<feature type="chain" id="PRO_5001871190" evidence="1">
    <location>
        <begin position="19"/>
        <end position="120"/>
    </location>
</feature>
<feature type="signal peptide" evidence="1">
    <location>
        <begin position="1"/>
        <end position="18"/>
    </location>
</feature>
<proteinExistence type="predicted"/>
<keyword evidence="1" id="KW-0732">Signal</keyword>
<evidence type="ECO:0000256" key="1">
    <source>
        <dbReference type="SAM" id="SignalP"/>
    </source>
</evidence>
<evidence type="ECO:0000313" key="2">
    <source>
        <dbReference type="EMBL" id="KFO21313.1"/>
    </source>
</evidence>
<protein>
    <submittedName>
        <fullName evidence="2">F-box/WD repeat-containing protein 1A</fullName>
    </submittedName>
</protein>
<accession>A0A091CTN6</accession>
<reference evidence="2 3" key="1">
    <citation type="submission" date="2013-11" db="EMBL/GenBank/DDBJ databases">
        <title>The Damaraland mole rat (Fukomys damarensis) genome and evolution of African mole rats.</title>
        <authorList>
            <person name="Gladyshev V.N."/>
            <person name="Fang X."/>
        </authorList>
    </citation>
    <scope>NUCLEOTIDE SEQUENCE [LARGE SCALE GENOMIC DNA]</scope>
    <source>
        <tissue evidence="2">Liver</tissue>
    </source>
</reference>
<evidence type="ECO:0000313" key="3">
    <source>
        <dbReference type="Proteomes" id="UP000028990"/>
    </source>
</evidence>
<gene>
    <name evidence="2" type="ORF">H920_17361</name>
</gene>